<sequence>WSLYAGFSCEIVADGIITVFQYLILRRFRTGIRSTDSVIQVLMIYTINTCLVTRQEYIILCEILCLITYAALPSMFVYWAFYFVSEKLYINALLANLNARGSLWENLTQPVHESNGETAVPGLFTMLEFADTPSISVCRCAHPVARVALVGRASLV</sequence>
<dbReference type="Proteomes" id="UP000250043">
    <property type="component" value="Unassembled WGS sequence"/>
</dbReference>
<feature type="transmembrane region" description="Helical" evidence="1">
    <location>
        <begin position="57"/>
        <end position="81"/>
    </location>
</feature>
<dbReference type="Pfam" id="PF20152">
    <property type="entry name" value="DUF6534"/>
    <property type="match status" value="1"/>
</dbReference>
<evidence type="ECO:0000313" key="4">
    <source>
        <dbReference type="Proteomes" id="UP000250043"/>
    </source>
</evidence>
<evidence type="ECO:0000259" key="2">
    <source>
        <dbReference type="Pfam" id="PF20152"/>
    </source>
</evidence>
<evidence type="ECO:0000256" key="1">
    <source>
        <dbReference type="SAM" id="Phobius"/>
    </source>
</evidence>
<evidence type="ECO:0000313" key="3">
    <source>
        <dbReference type="EMBL" id="OCH91939.1"/>
    </source>
</evidence>
<dbReference type="InterPro" id="IPR045339">
    <property type="entry name" value="DUF6534"/>
</dbReference>
<proteinExistence type="predicted"/>
<dbReference type="PANTHER" id="PTHR40465">
    <property type="entry name" value="CHROMOSOME 1, WHOLE GENOME SHOTGUN SEQUENCE"/>
    <property type="match status" value="1"/>
</dbReference>
<reference evidence="3 4" key="1">
    <citation type="submission" date="2016-07" db="EMBL/GenBank/DDBJ databases">
        <title>Draft genome of the white-rot fungus Obba rivulosa 3A-2.</title>
        <authorList>
            <consortium name="DOE Joint Genome Institute"/>
            <person name="Miettinen O."/>
            <person name="Riley R."/>
            <person name="Acob R."/>
            <person name="Barry K."/>
            <person name="Cullen D."/>
            <person name="De Vries R."/>
            <person name="Hainaut M."/>
            <person name="Hatakka A."/>
            <person name="Henrissat B."/>
            <person name="Hilden K."/>
            <person name="Kuo R."/>
            <person name="Labutti K."/>
            <person name="Lipzen A."/>
            <person name="Makela M.R."/>
            <person name="Sandor L."/>
            <person name="Spatafora J.W."/>
            <person name="Grigoriev I.V."/>
            <person name="Hibbett D.S."/>
        </authorList>
    </citation>
    <scope>NUCLEOTIDE SEQUENCE [LARGE SCALE GENOMIC DNA]</scope>
    <source>
        <strain evidence="3 4">3A-2</strain>
    </source>
</reference>
<protein>
    <recommendedName>
        <fullName evidence="2">DUF6534 domain-containing protein</fullName>
    </recommendedName>
</protein>
<dbReference type="EMBL" id="KV722377">
    <property type="protein sequence ID" value="OCH91939.1"/>
    <property type="molecule type" value="Genomic_DNA"/>
</dbReference>
<name>A0A8E2AZE8_9APHY</name>
<organism evidence="3 4">
    <name type="scientific">Obba rivulosa</name>
    <dbReference type="NCBI Taxonomy" id="1052685"/>
    <lineage>
        <taxon>Eukaryota</taxon>
        <taxon>Fungi</taxon>
        <taxon>Dikarya</taxon>
        <taxon>Basidiomycota</taxon>
        <taxon>Agaricomycotina</taxon>
        <taxon>Agaricomycetes</taxon>
        <taxon>Polyporales</taxon>
        <taxon>Gelatoporiaceae</taxon>
        <taxon>Obba</taxon>
    </lineage>
</organism>
<keyword evidence="1" id="KW-1133">Transmembrane helix</keyword>
<feature type="domain" description="DUF6534" evidence="2">
    <location>
        <begin position="11"/>
        <end position="101"/>
    </location>
</feature>
<gene>
    <name evidence="3" type="ORF">OBBRIDRAFT_727855</name>
</gene>
<keyword evidence="1" id="KW-0812">Transmembrane</keyword>
<feature type="non-terminal residue" evidence="3">
    <location>
        <position position="1"/>
    </location>
</feature>
<dbReference type="AlphaFoldDB" id="A0A8E2AZE8"/>
<accession>A0A8E2AZE8</accession>
<dbReference type="PANTHER" id="PTHR40465:SF1">
    <property type="entry name" value="DUF6534 DOMAIN-CONTAINING PROTEIN"/>
    <property type="match status" value="1"/>
</dbReference>
<keyword evidence="1" id="KW-0472">Membrane</keyword>
<dbReference type="OrthoDB" id="2745105at2759"/>
<keyword evidence="4" id="KW-1185">Reference proteome</keyword>